<dbReference type="GO" id="GO:0005576">
    <property type="term" value="C:extracellular region"/>
    <property type="evidence" value="ECO:0007669"/>
    <property type="project" value="TreeGrafter"/>
</dbReference>
<dbReference type="RefSeq" id="XP_033526485.1">
    <property type="nucleotide sequence ID" value="XM_033667627.1"/>
</dbReference>
<gene>
    <name evidence="1" type="ORF">P153DRAFT_364535</name>
</gene>
<sequence length="59" mass="6595">MCVASFFDVSPKDDEKEGGGAVAFLRSWSSYAKSKYGFTMVHTIERGTFIVKMIRKEGP</sequence>
<keyword evidence="2" id="KW-1185">Reference proteome</keyword>
<name>A0A6A6ALU8_9PLEO</name>
<evidence type="ECO:0000313" key="1">
    <source>
        <dbReference type="EMBL" id="KAF2132098.1"/>
    </source>
</evidence>
<protein>
    <submittedName>
        <fullName evidence="1">Uncharacterized protein</fullName>
    </submittedName>
</protein>
<dbReference type="PANTHER" id="PTHR38787:SF3">
    <property type="entry name" value="REGULATORY P DOMAIN-CONTAINING PROTEIN"/>
    <property type="match status" value="1"/>
</dbReference>
<dbReference type="Proteomes" id="UP000799771">
    <property type="component" value="Unassembled WGS sequence"/>
</dbReference>
<dbReference type="EMBL" id="ML977501">
    <property type="protein sequence ID" value="KAF2132098.1"/>
    <property type="molecule type" value="Genomic_DNA"/>
</dbReference>
<proteinExistence type="predicted"/>
<reference evidence="1" key="1">
    <citation type="journal article" date="2020" name="Stud. Mycol.">
        <title>101 Dothideomycetes genomes: a test case for predicting lifestyles and emergence of pathogens.</title>
        <authorList>
            <person name="Haridas S."/>
            <person name="Albert R."/>
            <person name="Binder M."/>
            <person name="Bloem J."/>
            <person name="Labutti K."/>
            <person name="Salamov A."/>
            <person name="Andreopoulos B."/>
            <person name="Baker S."/>
            <person name="Barry K."/>
            <person name="Bills G."/>
            <person name="Bluhm B."/>
            <person name="Cannon C."/>
            <person name="Castanera R."/>
            <person name="Culley D."/>
            <person name="Daum C."/>
            <person name="Ezra D."/>
            <person name="Gonzalez J."/>
            <person name="Henrissat B."/>
            <person name="Kuo A."/>
            <person name="Liang C."/>
            <person name="Lipzen A."/>
            <person name="Lutzoni F."/>
            <person name="Magnuson J."/>
            <person name="Mondo S."/>
            <person name="Nolan M."/>
            <person name="Ohm R."/>
            <person name="Pangilinan J."/>
            <person name="Park H.-J."/>
            <person name="Ramirez L."/>
            <person name="Alfaro M."/>
            <person name="Sun H."/>
            <person name="Tritt A."/>
            <person name="Yoshinaga Y."/>
            <person name="Zwiers L.-H."/>
            <person name="Turgeon B."/>
            <person name="Goodwin S."/>
            <person name="Spatafora J."/>
            <person name="Crous P."/>
            <person name="Grigoriev I."/>
        </authorList>
    </citation>
    <scope>NUCLEOTIDE SEQUENCE</scope>
    <source>
        <strain evidence="1">CBS 119687</strain>
    </source>
</reference>
<accession>A0A6A6ALU8</accession>
<dbReference type="GeneID" id="54408059"/>
<organism evidence="1 2">
    <name type="scientific">Dothidotthia symphoricarpi CBS 119687</name>
    <dbReference type="NCBI Taxonomy" id="1392245"/>
    <lineage>
        <taxon>Eukaryota</taxon>
        <taxon>Fungi</taxon>
        <taxon>Dikarya</taxon>
        <taxon>Ascomycota</taxon>
        <taxon>Pezizomycotina</taxon>
        <taxon>Dothideomycetes</taxon>
        <taxon>Pleosporomycetidae</taxon>
        <taxon>Pleosporales</taxon>
        <taxon>Dothidotthiaceae</taxon>
        <taxon>Dothidotthia</taxon>
    </lineage>
</organism>
<dbReference type="AlphaFoldDB" id="A0A6A6ALU8"/>
<dbReference type="PANTHER" id="PTHR38787">
    <property type="entry name" value="REGULATORY P DOMAIN-CONTAINING PROTEIN"/>
    <property type="match status" value="1"/>
</dbReference>
<evidence type="ECO:0000313" key="2">
    <source>
        <dbReference type="Proteomes" id="UP000799771"/>
    </source>
</evidence>